<dbReference type="SMART" id="SM01004">
    <property type="entry name" value="ALAD"/>
    <property type="match status" value="1"/>
</dbReference>
<protein>
    <recommendedName>
        <fullName evidence="7">Delta-aminolevulinic acid dehydratase</fullName>
        <ecNumber evidence="7">4.2.1.24</ecNumber>
    </recommendedName>
</protein>
<accession>A0ABZ3H1P7</accession>
<comment type="similarity">
    <text evidence="2 8">Belongs to the ALAD family.</text>
</comment>
<comment type="pathway">
    <text evidence="1">Porphyrin-containing compound metabolism; protoporphyrin-IX biosynthesis; coproporphyrinogen-III from 5-aminolevulinate: step 1/4.</text>
</comment>
<dbReference type="Pfam" id="PF00490">
    <property type="entry name" value="ALAD"/>
    <property type="match status" value="1"/>
</dbReference>
<evidence type="ECO:0000256" key="8">
    <source>
        <dbReference type="RuleBase" id="RU004161"/>
    </source>
</evidence>
<evidence type="ECO:0000256" key="2">
    <source>
        <dbReference type="ARBA" id="ARBA00008055"/>
    </source>
</evidence>
<dbReference type="GO" id="GO:0004655">
    <property type="term" value="F:porphobilinogen synthase activity"/>
    <property type="evidence" value="ECO:0007669"/>
    <property type="project" value="UniProtKB-EC"/>
</dbReference>
<dbReference type="InterPro" id="IPR013785">
    <property type="entry name" value="Aldolase_TIM"/>
</dbReference>
<dbReference type="EMBL" id="CP087714">
    <property type="protein sequence ID" value="XAT62913.1"/>
    <property type="molecule type" value="Genomic_DNA"/>
</dbReference>
<dbReference type="InterPro" id="IPR001731">
    <property type="entry name" value="ALAD"/>
</dbReference>
<proteinExistence type="inferred from homology"/>
<evidence type="ECO:0000256" key="4">
    <source>
        <dbReference type="ARBA" id="ARBA00023239"/>
    </source>
</evidence>
<dbReference type="EC" id="4.2.1.24" evidence="7"/>
<keyword evidence="3" id="KW-0350">Heme biosynthesis</keyword>
<dbReference type="CDD" id="cd00384">
    <property type="entry name" value="ALAD_PBGS"/>
    <property type="match status" value="1"/>
</dbReference>
<dbReference type="NCBIfam" id="NF006762">
    <property type="entry name" value="PRK09283.1"/>
    <property type="match status" value="1"/>
</dbReference>
<reference evidence="9 10" key="1">
    <citation type="submission" date="2021-11" db="EMBL/GenBank/DDBJ databases">
        <title>Whole genome of Geoglobus acetivorans.</title>
        <authorList>
            <person name="Liu D."/>
        </authorList>
    </citation>
    <scope>NUCLEOTIDE SEQUENCE [LARGE SCALE GENOMIC DNA]</scope>
    <source>
        <strain evidence="9 10">SBH6</strain>
    </source>
</reference>
<dbReference type="Proteomes" id="UP001492541">
    <property type="component" value="Chromosome"/>
</dbReference>
<keyword evidence="10" id="KW-1185">Reference proteome</keyword>
<dbReference type="InterPro" id="IPR030656">
    <property type="entry name" value="ALAD_AS"/>
</dbReference>
<evidence type="ECO:0000256" key="1">
    <source>
        <dbReference type="ARBA" id="ARBA00004694"/>
    </source>
</evidence>
<evidence type="ECO:0000256" key="3">
    <source>
        <dbReference type="ARBA" id="ARBA00023133"/>
    </source>
</evidence>
<organism evidence="9 10">
    <name type="scientific">Geoglobus acetivorans</name>
    <dbReference type="NCBI Taxonomy" id="565033"/>
    <lineage>
        <taxon>Archaea</taxon>
        <taxon>Methanobacteriati</taxon>
        <taxon>Methanobacteriota</taxon>
        <taxon>Archaeoglobi</taxon>
        <taxon>Archaeoglobales</taxon>
        <taxon>Archaeoglobaceae</taxon>
        <taxon>Geoglobus</taxon>
    </lineage>
</organism>
<dbReference type="PROSITE" id="PS00169">
    <property type="entry name" value="D_ALA_DEHYDRATASE"/>
    <property type="match status" value="1"/>
</dbReference>
<dbReference type="SUPFAM" id="SSF51569">
    <property type="entry name" value="Aldolase"/>
    <property type="match status" value="1"/>
</dbReference>
<dbReference type="RefSeq" id="WP_346297593.1">
    <property type="nucleotide sequence ID" value="NZ_CP087714.1"/>
</dbReference>
<dbReference type="PIRSF" id="PIRSF001415">
    <property type="entry name" value="Porphbilin_synth"/>
    <property type="match status" value="1"/>
</dbReference>
<keyword evidence="4 7" id="KW-0456">Lyase</keyword>
<gene>
    <name evidence="9" type="primary">hemB</name>
    <name evidence="9" type="ORF">LPQ35_06545</name>
</gene>
<evidence type="ECO:0000256" key="6">
    <source>
        <dbReference type="ARBA" id="ARBA00047651"/>
    </source>
</evidence>
<dbReference type="PRINTS" id="PR00144">
    <property type="entry name" value="DALDHYDRTASE"/>
</dbReference>
<dbReference type="PANTHER" id="PTHR11458:SF0">
    <property type="entry name" value="DELTA-AMINOLEVULINIC ACID DEHYDRATASE"/>
    <property type="match status" value="1"/>
</dbReference>
<keyword evidence="5 7" id="KW-0627">Porphyrin biosynthesis</keyword>
<dbReference type="PANTHER" id="PTHR11458">
    <property type="entry name" value="DELTA-AMINOLEVULINIC ACID DEHYDRATASE"/>
    <property type="match status" value="1"/>
</dbReference>
<evidence type="ECO:0000256" key="7">
    <source>
        <dbReference type="RuleBase" id="RU000515"/>
    </source>
</evidence>
<name>A0ABZ3H1P7_GEOAI</name>
<dbReference type="Gene3D" id="3.20.20.70">
    <property type="entry name" value="Aldolase class I"/>
    <property type="match status" value="1"/>
</dbReference>
<sequence length="321" mass="35824">MEFPKVRMRRLRKNRIRPLMQETKLSKEDLIMPIFVDENISSRQEIPSMPGYFRIPLHSISDEIGKAMELGIRAFIFFGIPASKDEIGSSAYDDDGVIQKALRDVRQDFDDAVLITDVCLCEYTTHGHCGIVHNEEILNDPTLPVLGKVAVSHARAGADIVAPSGMMDGMIKAIRGALDENGFENTAIMSYSAKYASSFYGPFREAAESGYAFGDRKSYQMDFHNSDEALREVELDLREGADMVMVKPALSYLDIIRRVKEAFKVPVAAYNVSGEYSMVKAAGRMGWLDETSIAYEILTSIKRAGADLIITYHAKEIAEVL</sequence>
<evidence type="ECO:0000313" key="10">
    <source>
        <dbReference type="Proteomes" id="UP001492541"/>
    </source>
</evidence>
<evidence type="ECO:0000313" key="9">
    <source>
        <dbReference type="EMBL" id="XAT62913.1"/>
    </source>
</evidence>
<dbReference type="GeneID" id="90449330"/>
<comment type="subunit">
    <text evidence="7">Homooctamer.</text>
</comment>
<evidence type="ECO:0000256" key="5">
    <source>
        <dbReference type="ARBA" id="ARBA00023244"/>
    </source>
</evidence>
<comment type="catalytic activity">
    <reaction evidence="6 7">
        <text>2 5-aminolevulinate = porphobilinogen + 2 H2O + H(+)</text>
        <dbReference type="Rhea" id="RHEA:24064"/>
        <dbReference type="ChEBI" id="CHEBI:15377"/>
        <dbReference type="ChEBI" id="CHEBI:15378"/>
        <dbReference type="ChEBI" id="CHEBI:58126"/>
        <dbReference type="ChEBI" id="CHEBI:356416"/>
        <dbReference type="EC" id="4.2.1.24"/>
    </reaction>
</comment>